<dbReference type="InterPro" id="IPR036322">
    <property type="entry name" value="WD40_repeat_dom_sf"/>
</dbReference>
<dbReference type="PROSITE" id="PS50082">
    <property type="entry name" value="WD_REPEATS_2"/>
    <property type="match status" value="2"/>
</dbReference>
<feature type="repeat" description="WD" evidence="3">
    <location>
        <begin position="428"/>
        <end position="469"/>
    </location>
</feature>
<evidence type="ECO:0000256" key="3">
    <source>
        <dbReference type="PROSITE-ProRule" id="PRU00221"/>
    </source>
</evidence>
<keyword evidence="2" id="KW-0677">Repeat</keyword>
<gene>
    <name evidence="5" type="ORF">BRAA09T40104Z</name>
</gene>
<dbReference type="SMART" id="SM00320">
    <property type="entry name" value="WD40"/>
    <property type="match status" value="5"/>
</dbReference>
<sequence length="645" mass="69409">MMNTSNGTISGPSSSSSPAANPQAPGIKTYFKTPEGKYKLHYEKTHSSGLLHYAHGKTVTQVSCNFDQCVSLAMLKGCNFDQWVSLAMLKVTLAQLKERAAPSTPTGTSSGYSASSGFRSATARLLTGNGNRALSFVGGNGGGKNVSASSRISGSFAAASNSSTSMMTNTNFDGKGTYLVFNVGDAVFICDLNSQEKDPVKSIHFSNSNPMCHAFDPDAKDGHDLLIGLNSGDVYTVSLRQQLQDVSKKLVGALHYNKDGSVNNRQESLPVVTSLLCHYSSGSCLFSVRICLRVFVCTSASVFRCTSIAWVPGGDGAFVVAHADGNLYVYEKASSDFRKLFLTFCFNLPDRNKDGATDSTFPAIRDPTQFTVDKAKYSKSNPVARWHICQGSINSIAFSNDGSHLATVGRDGYLRVFDFSTQKLVCGGKSYYGALLCCSWSMDGKYILTGGEDDLVQVWSMEDRKVVAWGEGHNSWVSGVAFDSYWSSPNTDGSGEHVMYRFGSVGQDTQLLLWDLEMDEIVVPLRRPPGGSPTYSTGSQSAHWDNAIPMGTLQPAPCKRDVPKLSPVIAHRVHTEPLSGLMFTQESVVTACREGHIKIWTRPSASESQSNSSEANPAIALLSSSFPKDNKGSLSSKIGGSSLKQ</sequence>
<organism evidence="5">
    <name type="scientific">Brassica campestris</name>
    <name type="common">Field mustard</name>
    <dbReference type="NCBI Taxonomy" id="3711"/>
    <lineage>
        <taxon>Eukaryota</taxon>
        <taxon>Viridiplantae</taxon>
        <taxon>Streptophyta</taxon>
        <taxon>Embryophyta</taxon>
        <taxon>Tracheophyta</taxon>
        <taxon>Spermatophyta</taxon>
        <taxon>Magnoliopsida</taxon>
        <taxon>eudicotyledons</taxon>
        <taxon>Gunneridae</taxon>
        <taxon>Pentapetalae</taxon>
        <taxon>rosids</taxon>
        <taxon>malvids</taxon>
        <taxon>Brassicales</taxon>
        <taxon>Brassicaceae</taxon>
        <taxon>Brassiceae</taxon>
        <taxon>Brassica</taxon>
    </lineage>
</organism>
<feature type="compositionally biased region" description="Low complexity" evidence="4">
    <location>
        <begin position="1"/>
        <end position="26"/>
    </location>
</feature>
<evidence type="ECO:0000256" key="4">
    <source>
        <dbReference type="SAM" id="MobiDB-lite"/>
    </source>
</evidence>
<evidence type="ECO:0000256" key="1">
    <source>
        <dbReference type="ARBA" id="ARBA00022574"/>
    </source>
</evidence>
<dbReference type="PANTHER" id="PTHR14107:SF16">
    <property type="entry name" value="AT02583P"/>
    <property type="match status" value="1"/>
</dbReference>
<dbReference type="Gene3D" id="2.130.10.10">
    <property type="entry name" value="YVTN repeat-like/Quinoprotein amine dehydrogenase"/>
    <property type="match status" value="1"/>
</dbReference>
<dbReference type="AlphaFoldDB" id="A0A3P5YMG9"/>
<dbReference type="InterPro" id="IPR001680">
    <property type="entry name" value="WD40_rpt"/>
</dbReference>
<dbReference type="PANTHER" id="PTHR14107">
    <property type="entry name" value="WD REPEAT PROTEIN"/>
    <property type="match status" value="1"/>
</dbReference>
<proteinExistence type="predicted"/>
<evidence type="ECO:0000313" key="5">
    <source>
        <dbReference type="EMBL" id="VDC62493.1"/>
    </source>
</evidence>
<feature type="repeat" description="WD" evidence="3">
    <location>
        <begin position="393"/>
        <end position="427"/>
    </location>
</feature>
<name>A0A3P5YMG9_BRACM</name>
<feature type="region of interest" description="Disordered" evidence="4">
    <location>
        <begin position="1"/>
        <end position="28"/>
    </location>
</feature>
<feature type="region of interest" description="Disordered" evidence="4">
    <location>
        <begin position="623"/>
        <end position="645"/>
    </location>
</feature>
<accession>A0A3P5YMG9</accession>
<protein>
    <submittedName>
        <fullName evidence="5">Uncharacterized protein</fullName>
    </submittedName>
</protein>
<keyword evidence="1 3" id="KW-0853">WD repeat</keyword>
<dbReference type="InterPro" id="IPR015943">
    <property type="entry name" value="WD40/YVTN_repeat-like_dom_sf"/>
</dbReference>
<dbReference type="InterPro" id="IPR051362">
    <property type="entry name" value="WD_repeat_creC_regulators"/>
</dbReference>
<dbReference type="EMBL" id="LR031568">
    <property type="protein sequence ID" value="VDC62493.1"/>
    <property type="molecule type" value="Genomic_DNA"/>
</dbReference>
<reference evidence="5" key="1">
    <citation type="submission" date="2018-11" db="EMBL/GenBank/DDBJ databases">
        <authorList>
            <consortium name="Genoscope - CEA"/>
            <person name="William W."/>
        </authorList>
    </citation>
    <scope>NUCLEOTIDE SEQUENCE</scope>
</reference>
<evidence type="ECO:0000256" key="2">
    <source>
        <dbReference type="ARBA" id="ARBA00022737"/>
    </source>
</evidence>
<dbReference type="Pfam" id="PF00400">
    <property type="entry name" value="WD40"/>
    <property type="match status" value="2"/>
</dbReference>
<dbReference type="SUPFAM" id="SSF50978">
    <property type="entry name" value="WD40 repeat-like"/>
    <property type="match status" value="1"/>
</dbReference>
<feature type="compositionally biased region" description="Low complexity" evidence="4">
    <location>
        <begin position="632"/>
        <end position="645"/>
    </location>
</feature>